<comment type="caution">
    <text evidence="1">The sequence shown here is derived from an EMBL/GenBank/DDBJ whole genome shotgun (WGS) entry which is preliminary data.</text>
</comment>
<gene>
    <name evidence="1" type="ORF">Vadar_004111</name>
</gene>
<evidence type="ECO:0000313" key="2">
    <source>
        <dbReference type="Proteomes" id="UP000828048"/>
    </source>
</evidence>
<reference evidence="1 2" key="1">
    <citation type="journal article" date="2021" name="Hortic Res">
        <title>High-quality reference genome and annotation aids understanding of berry development for evergreen blueberry (Vaccinium darrowii).</title>
        <authorList>
            <person name="Yu J."/>
            <person name="Hulse-Kemp A.M."/>
            <person name="Babiker E."/>
            <person name="Staton M."/>
        </authorList>
    </citation>
    <scope>NUCLEOTIDE SEQUENCE [LARGE SCALE GENOMIC DNA]</scope>
    <source>
        <strain evidence="2">cv. NJ 8807/NJ 8810</strain>
        <tissue evidence="1">Young leaf</tissue>
    </source>
</reference>
<dbReference type="Proteomes" id="UP000828048">
    <property type="component" value="Chromosome 5"/>
</dbReference>
<keyword evidence="2" id="KW-1185">Reference proteome</keyword>
<organism evidence="1 2">
    <name type="scientific">Vaccinium darrowii</name>
    <dbReference type="NCBI Taxonomy" id="229202"/>
    <lineage>
        <taxon>Eukaryota</taxon>
        <taxon>Viridiplantae</taxon>
        <taxon>Streptophyta</taxon>
        <taxon>Embryophyta</taxon>
        <taxon>Tracheophyta</taxon>
        <taxon>Spermatophyta</taxon>
        <taxon>Magnoliopsida</taxon>
        <taxon>eudicotyledons</taxon>
        <taxon>Gunneridae</taxon>
        <taxon>Pentapetalae</taxon>
        <taxon>asterids</taxon>
        <taxon>Ericales</taxon>
        <taxon>Ericaceae</taxon>
        <taxon>Vaccinioideae</taxon>
        <taxon>Vaccinieae</taxon>
        <taxon>Vaccinium</taxon>
    </lineage>
</organism>
<sequence>MEPDEISLYASAYHQENNFSTACMSVGQINSRGIFHGYDPLNYSLPLLLIQLSLASLVILLPSRLLKPLGQPSTVAQILGGIILGPSVLGRTGGFTEHFFPLRGYIILDAIALFGYIFYLFLIGVQMDPWILKKIEKREVIIGVSTVALALVLSITCSFLVTNKVNLEPETQGSLPVVATVESVLSFPMMAQYLTEQKMVNSEFGRLALSSSLASNLFGLCMVHLTILTTKKSGERLVMFKTLASGLAMAAVIYGMVRPTIMWMLKRKTKGGTLTDESMYVIFVGVLVTAFASQATGLHIGYGPLVYGLAIPAGPPLGSALLEKLELINSWFFMPLYFVKNGLVTDIFSVDLKSFLVVQYIIVIAWLGKFIGALVSSLYCSIPSKDALLLGLVMNVQGVFDLMMYKMMKRVKVCLKSIRHHSKKGC</sequence>
<proteinExistence type="predicted"/>
<evidence type="ECO:0000313" key="1">
    <source>
        <dbReference type="EMBL" id="KAH7845620.1"/>
    </source>
</evidence>
<dbReference type="EMBL" id="CM037155">
    <property type="protein sequence ID" value="KAH7845620.1"/>
    <property type="molecule type" value="Genomic_DNA"/>
</dbReference>
<name>A0ACB7XY44_9ERIC</name>
<accession>A0ACB7XY44</accession>
<protein>
    <submittedName>
        <fullName evidence="1">Uncharacterized protein</fullName>
    </submittedName>
</protein>